<dbReference type="PANTHER" id="PTHR12901">
    <property type="entry name" value="SPERM PROTEIN HOMOLOG"/>
    <property type="match status" value="1"/>
</dbReference>
<gene>
    <name evidence="5" type="ORF">POCTA_138.1.T0160390</name>
</gene>
<name>A0A8S1SZZ9_PAROT</name>
<dbReference type="Pfam" id="PF03364">
    <property type="entry name" value="Polyketide_cyc"/>
    <property type="match status" value="1"/>
</dbReference>
<evidence type="ECO:0000313" key="5">
    <source>
        <dbReference type="EMBL" id="CAD8144899.1"/>
    </source>
</evidence>
<evidence type="ECO:0000256" key="3">
    <source>
        <dbReference type="ARBA" id="ARBA00024947"/>
    </source>
</evidence>
<dbReference type="InterPro" id="IPR044996">
    <property type="entry name" value="COQ10-like"/>
</dbReference>
<dbReference type="OrthoDB" id="292693at2759"/>
<dbReference type="GO" id="GO:0048039">
    <property type="term" value="F:ubiquinone binding"/>
    <property type="evidence" value="ECO:0007669"/>
    <property type="project" value="InterPro"/>
</dbReference>
<dbReference type="OMA" id="FEQRAYK"/>
<dbReference type="GO" id="GO:0005739">
    <property type="term" value="C:mitochondrion"/>
    <property type="evidence" value="ECO:0007669"/>
    <property type="project" value="TreeGrafter"/>
</dbReference>
<comment type="caution">
    <text evidence="5">The sequence shown here is derived from an EMBL/GenBank/DDBJ whole genome shotgun (WGS) entry which is preliminary data.</text>
</comment>
<evidence type="ECO:0000256" key="1">
    <source>
        <dbReference type="ARBA" id="ARBA00006885"/>
    </source>
</evidence>
<dbReference type="CDD" id="cd07813">
    <property type="entry name" value="COQ10p_like"/>
    <property type="match status" value="1"/>
</dbReference>
<sequence length="238" mass="28139">MLNLIKHQQTTFIKVPTKFMFEIVKNVDAYYQFLPGCSQSKTFNHKSNYFEGELEVDYKLFKSSYISKVFIQQHPQFYTITSISENNAVFKMLKSIWELKGDEKQCQANYSIEFLFQNPLFQHASSLFLKDIVNSTSNAFEQRAYKIFQAQQKNYSHSDNKEGNSTMVDSEKIANQDPLNRLISKKLIDEQQLNLVLRNQEIMNLIKQMQNLYQDQNQADQKCVEFIKEYLLLQQFKI</sequence>
<dbReference type="Proteomes" id="UP000683925">
    <property type="component" value="Unassembled WGS sequence"/>
</dbReference>
<comment type="subunit">
    <text evidence="2">Interacts with coenzyme Q.</text>
</comment>
<dbReference type="PANTHER" id="PTHR12901:SF10">
    <property type="entry name" value="COENZYME Q-BINDING PROTEIN COQ10, MITOCHONDRIAL"/>
    <property type="match status" value="1"/>
</dbReference>
<dbReference type="GO" id="GO:0045333">
    <property type="term" value="P:cellular respiration"/>
    <property type="evidence" value="ECO:0007669"/>
    <property type="project" value="InterPro"/>
</dbReference>
<keyword evidence="6" id="KW-1185">Reference proteome</keyword>
<dbReference type="EMBL" id="CAJJDP010000016">
    <property type="protein sequence ID" value="CAD8144899.1"/>
    <property type="molecule type" value="Genomic_DNA"/>
</dbReference>
<reference evidence="5" key="1">
    <citation type="submission" date="2021-01" db="EMBL/GenBank/DDBJ databases">
        <authorList>
            <consortium name="Genoscope - CEA"/>
            <person name="William W."/>
        </authorList>
    </citation>
    <scope>NUCLEOTIDE SEQUENCE</scope>
</reference>
<protein>
    <recommendedName>
        <fullName evidence="4">Coenzyme Q-binding protein COQ10 START domain-containing protein</fullName>
    </recommendedName>
</protein>
<evidence type="ECO:0000256" key="2">
    <source>
        <dbReference type="ARBA" id="ARBA00011814"/>
    </source>
</evidence>
<evidence type="ECO:0000313" key="6">
    <source>
        <dbReference type="Proteomes" id="UP000683925"/>
    </source>
</evidence>
<dbReference type="AlphaFoldDB" id="A0A8S1SZZ9"/>
<comment type="similarity">
    <text evidence="1">Belongs to the COQ10 family.</text>
</comment>
<organism evidence="5 6">
    <name type="scientific">Paramecium octaurelia</name>
    <dbReference type="NCBI Taxonomy" id="43137"/>
    <lineage>
        <taxon>Eukaryota</taxon>
        <taxon>Sar</taxon>
        <taxon>Alveolata</taxon>
        <taxon>Ciliophora</taxon>
        <taxon>Intramacronucleata</taxon>
        <taxon>Oligohymenophorea</taxon>
        <taxon>Peniculida</taxon>
        <taxon>Parameciidae</taxon>
        <taxon>Paramecium</taxon>
    </lineage>
</organism>
<accession>A0A8S1SZZ9</accession>
<dbReference type="InterPro" id="IPR005031">
    <property type="entry name" value="COQ10_START"/>
</dbReference>
<evidence type="ECO:0000259" key="4">
    <source>
        <dbReference type="Pfam" id="PF03364"/>
    </source>
</evidence>
<comment type="function">
    <text evidence="3">Required for the function of coenzyme Q in the respiratory chain. May serve as a chaperone or may be involved in the transport of Q6 from its site of synthesis to the catalytic sites of the respiratory complexes.</text>
</comment>
<feature type="domain" description="Coenzyme Q-binding protein COQ10 START" evidence="4">
    <location>
        <begin position="13"/>
        <end position="141"/>
    </location>
</feature>
<proteinExistence type="inferred from homology"/>